<keyword evidence="4 7" id="KW-0418">Kinase</keyword>
<evidence type="ECO:0000256" key="5">
    <source>
        <dbReference type="ARBA" id="ARBA00022840"/>
    </source>
</evidence>
<dbReference type="GO" id="GO:0004674">
    <property type="term" value="F:protein serine/threonine kinase activity"/>
    <property type="evidence" value="ECO:0007669"/>
    <property type="project" value="UniProtKB-KW"/>
</dbReference>
<dbReference type="SUPFAM" id="SSF56112">
    <property type="entry name" value="Protein kinase-like (PK-like)"/>
    <property type="match status" value="1"/>
</dbReference>
<gene>
    <name evidence="7" type="primary">Contig6892.g7375</name>
    <name evidence="7" type="ORF">STYLEM_2292</name>
</gene>
<evidence type="ECO:0000256" key="1">
    <source>
        <dbReference type="ARBA" id="ARBA00022527"/>
    </source>
</evidence>
<dbReference type="PROSITE" id="PS51158">
    <property type="entry name" value="ALPHA_KINASE"/>
    <property type="match status" value="1"/>
</dbReference>
<dbReference type="InterPro" id="IPR051852">
    <property type="entry name" value="Alpha-type_PK"/>
</dbReference>
<dbReference type="InParanoid" id="A0A077ZXR5"/>
<organism evidence="7 8">
    <name type="scientific">Stylonychia lemnae</name>
    <name type="common">Ciliate</name>
    <dbReference type="NCBI Taxonomy" id="5949"/>
    <lineage>
        <taxon>Eukaryota</taxon>
        <taxon>Sar</taxon>
        <taxon>Alveolata</taxon>
        <taxon>Ciliophora</taxon>
        <taxon>Intramacronucleata</taxon>
        <taxon>Spirotrichea</taxon>
        <taxon>Stichotrichia</taxon>
        <taxon>Sporadotrichida</taxon>
        <taxon>Oxytrichidae</taxon>
        <taxon>Stylonychinae</taxon>
        <taxon>Stylonychia</taxon>
    </lineage>
</organism>
<evidence type="ECO:0000313" key="8">
    <source>
        <dbReference type="Proteomes" id="UP000039865"/>
    </source>
</evidence>
<keyword evidence="1" id="KW-0723">Serine/threonine-protein kinase</keyword>
<evidence type="ECO:0000313" key="7">
    <source>
        <dbReference type="EMBL" id="CDW73316.1"/>
    </source>
</evidence>
<proteinExistence type="predicted"/>
<dbReference type="SMART" id="SM00811">
    <property type="entry name" value="Alpha_kinase"/>
    <property type="match status" value="1"/>
</dbReference>
<dbReference type="Pfam" id="PF02816">
    <property type="entry name" value="Alpha_kinase"/>
    <property type="match status" value="1"/>
</dbReference>
<protein>
    <submittedName>
        <fullName evidence="7">Protein serine threonine kinase</fullName>
    </submittedName>
</protein>
<feature type="domain" description="Alpha-type protein kinase" evidence="6">
    <location>
        <begin position="217"/>
        <end position="474"/>
    </location>
</feature>
<dbReference type="CDD" id="cd04515">
    <property type="entry name" value="Alpha_kinase"/>
    <property type="match status" value="1"/>
</dbReference>
<dbReference type="OrthoDB" id="10042445at2759"/>
<keyword evidence="2" id="KW-0808">Transferase</keyword>
<keyword evidence="3" id="KW-0547">Nucleotide-binding</keyword>
<evidence type="ECO:0000256" key="4">
    <source>
        <dbReference type="ARBA" id="ARBA00022777"/>
    </source>
</evidence>
<dbReference type="PANTHER" id="PTHR45992:SF11">
    <property type="entry name" value="ALPHA-TYPE PROTEIN KINASE DOMAIN-CONTAINING PROTEIN"/>
    <property type="match status" value="1"/>
</dbReference>
<sequence>MQRLKEFIGISSSDQINEASEWVYEYCFSNDKATGPYTLDQLVRSGDRFQGRGKDEGKRDFEFIGEIQGDQFKIKQVHSAAKAQDKIIEGHIKQEGTLVGKWCYAQDGKSAKSKGDFVIRKVSNFVFALSDKCPEYLKLSMENIPCKCNTYYTCGKCTFLICYQCFFKIQYMQKSELISIILNHSQKKDVTENAEYIRGIYRKVFCDDERAKSSVMKRKGRDYRWFEVYYLDENSLEFKRKENIELYIDQQKFAEGHFHEVKLCKQSRRIDEIRNPNEQPIYREIDLNPEVNWAIKQVKKKEHMDEVPNDIAKQYLAKTLADNFNILLKTIYPKETVYMMYIQPFIVLPLFEIPEHHYFFEMESFMETDKKFLYFNRPGQELKVVDEKLGQARLPSAFTHWTYAASGKRFMITDVQGWRIDKGQYILTDPIVFSPVPDQLGLVDWGSDGMESWMKKHVCNDVCKDVPMVEDQNLINQCLGYMEKFKSKNESFYKQLEVILGGLN</sequence>
<keyword evidence="5" id="KW-0067">ATP-binding</keyword>
<evidence type="ECO:0000259" key="6">
    <source>
        <dbReference type="PROSITE" id="PS51158"/>
    </source>
</evidence>
<evidence type="ECO:0000256" key="2">
    <source>
        <dbReference type="ARBA" id="ARBA00022679"/>
    </source>
</evidence>
<keyword evidence="8" id="KW-1185">Reference proteome</keyword>
<dbReference type="PANTHER" id="PTHR45992">
    <property type="entry name" value="EUKARYOTIC ELONGATION FACTOR 2 KINASE-RELATED"/>
    <property type="match status" value="1"/>
</dbReference>
<dbReference type="InterPro" id="IPR011009">
    <property type="entry name" value="Kinase-like_dom_sf"/>
</dbReference>
<name>A0A077ZXR5_STYLE</name>
<reference evidence="7 8" key="1">
    <citation type="submission" date="2014-06" db="EMBL/GenBank/DDBJ databases">
        <authorList>
            <person name="Swart Estienne"/>
        </authorList>
    </citation>
    <scope>NUCLEOTIDE SEQUENCE [LARGE SCALE GENOMIC DNA]</scope>
    <source>
        <strain evidence="7 8">130c</strain>
    </source>
</reference>
<accession>A0A077ZXR5</accession>
<dbReference type="Proteomes" id="UP000039865">
    <property type="component" value="Unassembled WGS sequence"/>
</dbReference>
<dbReference type="InterPro" id="IPR004166">
    <property type="entry name" value="a-kinase_dom"/>
</dbReference>
<dbReference type="GO" id="GO:0005524">
    <property type="term" value="F:ATP binding"/>
    <property type="evidence" value="ECO:0007669"/>
    <property type="project" value="UniProtKB-KW"/>
</dbReference>
<dbReference type="Gene3D" id="3.20.200.10">
    <property type="entry name" value="MHCK/EF2 kinase"/>
    <property type="match status" value="1"/>
</dbReference>
<evidence type="ECO:0000256" key="3">
    <source>
        <dbReference type="ARBA" id="ARBA00022741"/>
    </source>
</evidence>
<dbReference type="AlphaFoldDB" id="A0A077ZXR5"/>
<dbReference type="EMBL" id="CCKQ01002228">
    <property type="protein sequence ID" value="CDW73316.1"/>
    <property type="molecule type" value="Genomic_DNA"/>
</dbReference>